<feature type="transmembrane region" description="Helical" evidence="8">
    <location>
        <begin position="286"/>
        <end position="307"/>
    </location>
</feature>
<dbReference type="GO" id="GO:0022857">
    <property type="term" value="F:transmembrane transporter activity"/>
    <property type="evidence" value="ECO:0007669"/>
    <property type="project" value="InterPro"/>
</dbReference>
<comment type="subcellular location">
    <subcellularLocation>
        <location evidence="1">Membrane</location>
        <topology evidence="1">Multi-pass membrane protein</topology>
    </subcellularLocation>
</comment>
<comment type="function">
    <text evidence="6">Component of the tartrate utilization system and may allow entry of tartrate and tartrate dehydrogenase.</text>
</comment>
<evidence type="ECO:0000259" key="9">
    <source>
        <dbReference type="PROSITE" id="PS50850"/>
    </source>
</evidence>
<evidence type="ECO:0000313" key="10">
    <source>
        <dbReference type="EMBL" id="QEI07492.1"/>
    </source>
</evidence>
<dbReference type="Pfam" id="PF07690">
    <property type="entry name" value="MFS_1"/>
    <property type="match status" value="1"/>
</dbReference>
<dbReference type="Proteomes" id="UP000325161">
    <property type="component" value="Chromosome"/>
</dbReference>
<keyword evidence="11" id="KW-1185">Reference proteome</keyword>
<dbReference type="PANTHER" id="PTHR43791:SF36">
    <property type="entry name" value="TRANSPORTER, PUTATIVE (AFU_ORTHOLOGUE AFUA_6G08340)-RELATED"/>
    <property type="match status" value="1"/>
</dbReference>
<accession>A0A5C0AYH0</accession>
<keyword evidence="2" id="KW-0813">Transport</keyword>
<feature type="transmembrane region" description="Helical" evidence="8">
    <location>
        <begin position="373"/>
        <end position="398"/>
    </location>
</feature>
<feature type="transmembrane region" description="Helical" evidence="8">
    <location>
        <begin position="95"/>
        <end position="114"/>
    </location>
</feature>
<dbReference type="FunFam" id="1.20.1250.20:FF:000018">
    <property type="entry name" value="MFS transporter permease"/>
    <property type="match status" value="1"/>
</dbReference>
<keyword evidence="5 8" id="KW-0472">Membrane</keyword>
<proteinExistence type="predicted"/>
<feature type="transmembrane region" description="Helical" evidence="8">
    <location>
        <begin position="63"/>
        <end position="83"/>
    </location>
</feature>
<gene>
    <name evidence="10" type="ORF">FXN63_17835</name>
</gene>
<keyword evidence="3 8" id="KW-0812">Transmembrane</keyword>
<evidence type="ECO:0000256" key="7">
    <source>
        <dbReference type="ARBA" id="ARBA00074139"/>
    </source>
</evidence>
<dbReference type="RefSeq" id="WP_148816539.1">
    <property type="nucleotide sequence ID" value="NZ_CP043046.1"/>
</dbReference>
<dbReference type="PANTHER" id="PTHR43791">
    <property type="entry name" value="PERMEASE-RELATED"/>
    <property type="match status" value="1"/>
</dbReference>
<evidence type="ECO:0000256" key="4">
    <source>
        <dbReference type="ARBA" id="ARBA00022989"/>
    </source>
</evidence>
<evidence type="ECO:0000313" key="11">
    <source>
        <dbReference type="Proteomes" id="UP000325161"/>
    </source>
</evidence>
<feature type="transmembrane region" description="Helical" evidence="8">
    <location>
        <begin position="156"/>
        <end position="176"/>
    </location>
</feature>
<dbReference type="InterPro" id="IPR011701">
    <property type="entry name" value="MFS"/>
</dbReference>
<dbReference type="Gene3D" id="1.20.1250.20">
    <property type="entry name" value="MFS general substrate transporter like domains"/>
    <property type="match status" value="2"/>
</dbReference>
<evidence type="ECO:0000256" key="5">
    <source>
        <dbReference type="ARBA" id="ARBA00023136"/>
    </source>
</evidence>
<dbReference type="AlphaFoldDB" id="A0A5C0AYH0"/>
<dbReference type="OrthoDB" id="5441967at2"/>
<feature type="domain" description="Major facilitator superfamily (MFS) profile" evidence="9">
    <location>
        <begin position="29"/>
        <end position="434"/>
    </location>
</feature>
<feature type="transmembrane region" description="Helical" evidence="8">
    <location>
        <begin position="25"/>
        <end position="43"/>
    </location>
</feature>
<feature type="transmembrane region" description="Helical" evidence="8">
    <location>
        <begin position="188"/>
        <end position="210"/>
    </location>
</feature>
<protein>
    <recommendedName>
        <fullName evidence="7">Putative tartrate transporter</fullName>
    </recommendedName>
</protein>
<feature type="transmembrane region" description="Helical" evidence="8">
    <location>
        <begin position="253"/>
        <end position="274"/>
    </location>
</feature>
<keyword evidence="4 8" id="KW-1133">Transmembrane helix</keyword>
<dbReference type="InterPro" id="IPR020846">
    <property type="entry name" value="MFS_dom"/>
</dbReference>
<dbReference type="PROSITE" id="PS50850">
    <property type="entry name" value="MFS"/>
    <property type="match status" value="1"/>
</dbReference>
<dbReference type="FunFam" id="1.20.1250.20:FF:000126">
    <property type="entry name" value="MFS transporter permease"/>
    <property type="match status" value="1"/>
</dbReference>
<feature type="transmembrane region" description="Helical" evidence="8">
    <location>
        <begin position="410"/>
        <end position="429"/>
    </location>
</feature>
<evidence type="ECO:0000256" key="2">
    <source>
        <dbReference type="ARBA" id="ARBA00022448"/>
    </source>
</evidence>
<sequence>MSTQTATPNIPGPQSAEADAVYRKVGWRLLPLLFIGYVAAYLDRVNVGFAKLEMQSALQFSDTVYGLGAGIFFLGYFIFEIPSNIILHKVGARKWIARIMISWGLISAAMMFVTTPMSFYILRFLLGVAEAGFFPGIILYLTYWYPAHRRNRATSLFMTAIAFAGLIGGPLSGWIMRDMAGVAGLGGWQWLFVLEGLPAAALGLVVLKYLDDRVSEAKWLNASEKALIARDIAAEASTKAEASPLTVLRNPRVWLLAGVYFSFVSGLYGVSFWLPTIIKSIGVADPLQIGLLSAIPWFFGVVAMYLVARNADRVREQRWHAAIASLVAAIGLVISVSFHANQFIAMFGLTVATMGIMSTLPVFWGLPTAFLGGAAAAAGIAMINSFGNLSGFTAPIIMGRIVDATKSTDIGLYMLAAVLVVGAVLVLCVKPEKVQNI</sequence>
<reference evidence="10 11" key="1">
    <citation type="submission" date="2019-08" db="EMBL/GenBank/DDBJ databases">
        <title>Amphibian skin-associated Pigmentiphaga: genome sequence and occurrence across geography and hosts.</title>
        <authorList>
            <person name="Bletz M.C."/>
            <person name="Bunk B."/>
            <person name="Sproeer C."/>
            <person name="Biwer P."/>
            <person name="Reiter S."/>
            <person name="Rabemananjara F.C.E."/>
            <person name="Schulz S."/>
            <person name="Overmann J."/>
            <person name="Vences M."/>
        </authorList>
    </citation>
    <scope>NUCLEOTIDE SEQUENCE [LARGE SCALE GENOMIC DNA]</scope>
    <source>
        <strain evidence="10 11">Mada1488</strain>
    </source>
</reference>
<evidence type="ECO:0000256" key="6">
    <source>
        <dbReference type="ARBA" id="ARBA00058119"/>
    </source>
</evidence>
<organism evidence="10 11">
    <name type="scientific">Pigmentiphaga aceris</name>
    <dbReference type="NCBI Taxonomy" id="1940612"/>
    <lineage>
        <taxon>Bacteria</taxon>
        <taxon>Pseudomonadati</taxon>
        <taxon>Pseudomonadota</taxon>
        <taxon>Betaproteobacteria</taxon>
        <taxon>Burkholderiales</taxon>
        <taxon>Alcaligenaceae</taxon>
        <taxon>Pigmentiphaga</taxon>
    </lineage>
</organism>
<feature type="transmembrane region" description="Helical" evidence="8">
    <location>
        <begin position="319"/>
        <end position="338"/>
    </location>
</feature>
<dbReference type="InterPro" id="IPR036259">
    <property type="entry name" value="MFS_trans_sf"/>
</dbReference>
<dbReference type="KEGG" id="pacr:FXN63_17835"/>
<dbReference type="CDD" id="cd17319">
    <property type="entry name" value="MFS_ExuT_GudP_like"/>
    <property type="match status" value="1"/>
</dbReference>
<evidence type="ECO:0000256" key="1">
    <source>
        <dbReference type="ARBA" id="ARBA00004141"/>
    </source>
</evidence>
<dbReference type="GO" id="GO:0005886">
    <property type="term" value="C:plasma membrane"/>
    <property type="evidence" value="ECO:0007669"/>
    <property type="project" value="TreeGrafter"/>
</dbReference>
<dbReference type="EMBL" id="CP043046">
    <property type="protein sequence ID" value="QEI07492.1"/>
    <property type="molecule type" value="Genomic_DNA"/>
</dbReference>
<dbReference type="SUPFAM" id="SSF103473">
    <property type="entry name" value="MFS general substrate transporter"/>
    <property type="match status" value="1"/>
</dbReference>
<evidence type="ECO:0000256" key="3">
    <source>
        <dbReference type="ARBA" id="ARBA00022692"/>
    </source>
</evidence>
<feature type="transmembrane region" description="Helical" evidence="8">
    <location>
        <begin position="344"/>
        <end position="366"/>
    </location>
</feature>
<evidence type="ECO:0000256" key="8">
    <source>
        <dbReference type="SAM" id="Phobius"/>
    </source>
</evidence>
<name>A0A5C0AYH0_9BURK</name>
<feature type="transmembrane region" description="Helical" evidence="8">
    <location>
        <begin position="120"/>
        <end position="144"/>
    </location>
</feature>